<accession>A0ABQ4BS72</accession>
<evidence type="ECO:0000313" key="1">
    <source>
        <dbReference type="EMBL" id="GIE73527.1"/>
    </source>
</evidence>
<dbReference type="Proteomes" id="UP000624709">
    <property type="component" value="Unassembled WGS sequence"/>
</dbReference>
<sequence length="336" mass="35263">MTALARLLASENNTSDLLAYLIELDATPLVAVLGLPPGTYAASREVRTGGRRSRLDLVVHREGSREPVAVLEVKGAAGEHGDQLARYAEWAPSAKLFYCTLDGTATAAPAPWQPLSLVALFGAWHGSSHVYAAWLADEIAGVLGPWNQEADGVIGASTGPYVANLVTRRTAAEVGGVAGSTTPGMPMLVVFRPHPGGGADARIGVDVRCNNLNNPAESWLFRPFVQVGTWADPTPAAKLAVQPLAAALQDALTWPAIRQVVTDPGVLNPGGNDGLRNPPGGTQPVFYDDRGVRLATQFKVDVTRVTRFDLAAMITAVLDHLEAATTVGVPAVTTGE</sequence>
<reference evidence="1 2" key="1">
    <citation type="submission" date="2021-01" db="EMBL/GenBank/DDBJ databases">
        <title>Whole genome shotgun sequence of Actinoplanes palleronii NBRC 14916.</title>
        <authorList>
            <person name="Komaki H."/>
            <person name="Tamura T."/>
        </authorList>
    </citation>
    <scope>NUCLEOTIDE SEQUENCE [LARGE SCALE GENOMIC DNA]</scope>
    <source>
        <strain evidence="1 2">NBRC 14916</strain>
    </source>
</reference>
<keyword evidence="2" id="KW-1185">Reference proteome</keyword>
<comment type="caution">
    <text evidence="1">The sequence shown here is derived from an EMBL/GenBank/DDBJ whole genome shotgun (WGS) entry which is preliminary data.</text>
</comment>
<organism evidence="1 2">
    <name type="scientific">Actinoplanes palleronii</name>
    <dbReference type="NCBI Taxonomy" id="113570"/>
    <lineage>
        <taxon>Bacteria</taxon>
        <taxon>Bacillati</taxon>
        <taxon>Actinomycetota</taxon>
        <taxon>Actinomycetes</taxon>
        <taxon>Micromonosporales</taxon>
        <taxon>Micromonosporaceae</taxon>
        <taxon>Actinoplanes</taxon>
    </lineage>
</organism>
<name>A0ABQ4BS72_9ACTN</name>
<gene>
    <name evidence="1" type="ORF">Apa02nite_096350</name>
</gene>
<proteinExistence type="predicted"/>
<evidence type="ECO:0008006" key="3">
    <source>
        <dbReference type="Google" id="ProtNLM"/>
    </source>
</evidence>
<protein>
    <recommendedName>
        <fullName evidence="3">PD-(D/E)XK nuclease superfamily protein</fullName>
    </recommendedName>
</protein>
<evidence type="ECO:0000313" key="2">
    <source>
        <dbReference type="Proteomes" id="UP000624709"/>
    </source>
</evidence>
<dbReference type="EMBL" id="BOMS01000175">
    <property type="protein sequence ID" value="GIE73527.1"/>
    <property type="molecule type" value="Genomic_DNA"/>
</dbReference>
<dbReference type="RefSeq" id="WP_203831103.1">
    <property type="nucleotide sequence ID" value="NZ_BAAATY010000066.1"/>
</dbReference>